<dbReference type="InterPro" id="IPR009138">
    <property type="entry name" value="Neural_cell_adh"/>
</dbReference>
<dbReference type="FunFam" id="2.60.40.10:FF:000636">
    <property type="entry name" value="Neural cell adhesion molecule 2"/>
    <property type="match status" value="1"/>
</dbReference>
<dbReference type="FunFam" id="2.60.40.10:FF:000381">
    <property type="entry name" value="Neural cell adhesion molecule 2"/>
    <property type="match status" value="1"/>
</dbReference>
<feature type="transmembrane region" description="Helical" evidence="13">
    <location>
        <begin position="552"/>
        <end position="574"/>
    </location>
</feature>
<dbReference type="InterPro" id="IPR003961">
    <property type="entry name" value="FN3_dom"/>
</dbReference>
<evidence type="ECO:0000256" key="4">
    <source>
        <dbReference type="ARBA" id="ARBA00022729"/>
    </source>
</evidence>
<dbReference type="InterPro" id="IPR007110">
    <property type="entry name" value="Ig-like_dom"/>
</dbReference>
<dbReference type="InterPro" id="IPR036116">
    <property type="entry name" value="FN3_sf"/>
</dbReference>
<dbReference type="GO" id="GO:0005886">
    <property type="term" value="C:plasma membrane"/>
    <property type="evidence" value="ECO:0007669"/>
    <property type="project" value="UniProtKB-SubCell"/>
</dbReference>
<evidence type="ECO:0000313" key="15">
    <source>
        <dbReference type="EMBL" id="KAK6325103.1"/>
    </source>
</evidence>
<evidence type="ECO:0000256" key="12">
    <source>
        <dbReference type="SAM" id="MobiDB-lite"/>
    </source>
</evidence>
<proteinExistence type="predicted"/>
<feature type="domain" description="Ig-like" evidence="14">
    <location>
        <begin position="298"/>
        <end position="392"/>
    </location>
</feature>
<keyword evidence="7 13" id="KW-1133">Transmembrane helix</keyword>
<keyword evidence="5" id="KW-0677">Repeat</keyword>
<dbReference type="InterPro" id="IPR003599">
    <property type="entry name" value="Ig_sub"/>
</dbReference>
<reference evidence="15 16" key="1">
    <citation type="submission" date="2021-04" db="EMBL/GenBank/DDBJ databases">
        <authorList>
            <person name="De Guttry C."/>
            <person name="Zahm M."/>
            <person name="Klopp C."/>
            <person name="Cabau C."/>
            <person name="Louis A."/>
            <person name="Berthelot C."/>
            <person name="Parey E."/>
            <person name="Roest Crollius H."/>
            <person name="Montfort J."/>
            <person name="Robinson-Rechavi M."/>
            <person name="Bucao C."/>
            <person name="Bouchez O."/>
            <person name="Gislard M."/>
            <person name="Lluch J."/>
            <person name="Milhes M."/>
            <person name="Lampietro C."/>
            <person name="Lopez Roques C."/>
            <person name="Donnadieu C."/>
            <person name="Braasch I."/>
            <person name="Desvignes T."/>
            <person name="Postlethwait J."/>
            <person name="Bobe J."/>
            <person name="Wedekind C."/>
            <person name="Guiguen Y."/>
        </authorList>
    </citation>
    <scope>NUCLEOTIDE SEQUENCE [LARGE SCALE GENOMIC DNA]</scope>
    <source>
        <strain evidence="15">Cs_M1</strain>
        <tissue evidence="15">Blood</tissue>
    </source>
</reference>
<sequence>MIIDAPRAVLQVSISLNKVELSVGESKFFKCTVIGEPVKLEWFNPQGERIVSSQRVALHTGEDSSRLTIYNAVVEDAGIYRCQATDAQGQTQEATMVLEMYQKLTFHDVRSPQEFRHGEVAEVVCYVIASPAPVVSWFYQKGFKSMEITEEHYSRFQVLPNNNLQIHKVTKADEGVYRCEARVEARGEIDFVDIEVVVNVPPVLSVLQQSFNATADYQESVTFTCVTSGSPDPEVTWHRKGQQLERSDQYVLNTLEGGRSTLTIRNIIQGDGGDYTCRATNKAGAEERELFLKVFVQPHITQLRNVTAVEGSAAMISCVAEGEPLPEISWRRASDGRSFADRDKSQDGRVDVRGRHGKSMLTISGVKLTDLGRFDCEALSRIGGHQKSMFLDIEYMPKFQTNQTIFYSWEGNPVNISCDVKSNPPATMLWRRERLTISAEGTANTRVHTTDGKSLLEVTPVSDRDFGRYNCTARNNIGAKYQEFILAQADVPSNPYSVRLSAVSQRIATVTFMKPDSHGGVPIGHYLVNYKEVGSQDWRDVKSHGIQTDSMFSSLGLGAVVMWLSPGYITLITLSLSGLHPADSLFSGLGLGPVVGLGLVGLLLVLVVVDVSCYFLRQCGLLMCITRKLCSKKTATSGKSKEMEEGKAAYLGDGSKDPIVEMRTEEERITNHDGSPVHEPNETTPLTEPEKLPLKEENGKETLKPDMIEIKVHSDNSIHTKQDTECAYTGGGNCRRGRNLWNTL</sequence>
<evidence type="ECO:0000256" key="9">
    <source>
        <dbReference type="ARBA" id="ARBA00023157"/>
    </source>
</evidence>
<keyword evidence="4" id="KW-0732">Signal</keyword>
<gene>
    <name evidence="15" type="ORF">J4Q44_G00044450</name>
</gene>
<keyword evidence="11" id="KW-0393">Immunoglobulin domain</keyword>
<keyword evidence="16" id="KW-1185">Reference proteome</keyword>
<evidence type="ECO:0000256" key="8">
    <source>
        <dbReference type="ARBA" id="ARBA00023136"/>
    </source>
</evidence>
<dbReference type="PANTHER" id="PTHR12231">
    <property type="entry name" value="CTX-RELATED TYPE I TRANSMEMBRANE PROTEIN"/>
    <property type="match status" value="1"/>
</dbReference>
<dbReference type="InterPro" id="IPR051170">
    <property type="entry name" value="Neural/epithelial_adhesion"/>
</dbReference>
<feature type="domain" description="Ig-like" evidence="14">
    <location>
        <begin position="201"/>
        <end position="293"/>
    </location>
</feature>
<accession>A0AAN8ME79</accession>
<dbReference type="InterPro" id="IPR013783">
    <property type="entry name" value="Ig-like_fold"/>
</dbReference>
<dbReference type="EMBL" id="JAGTTL010000003">
    <property type="protein sequence ID" value="KAK6325103.1"/>
    <property type="molecule type" value="Genomic_DNA"/>
</dbReference>
<evidence type="ECO:0000256" key="2">
    <source>
        <dbReference type="ARBA" id="ARBA00022475"/>
    </source>
</evidence>
<dbReference type="SMART" id="SM00408">
    <property type="entry name" value="IGc2"/>
    <property type="match status" value="5"/>
</dbReference>
<feature type="domain" description="Ig-like" evidence="14">
    <location>
        <begin position="102"/>
        <end position="190"/>
    </location>
</feature>
<evidence type="ECO:0000256" key="7">
    <source>
        <dbReference type="ARBA" id="ARBA00022989"/>
    </source>
</evidence>
<keyword evidence="3 13" id="KW-0812">Transmembrane</keyword>
<dbReference type="InterPro" id="IPR013098">
    <property type="entry name" value="Ig_I-set"/>
</dbReference>
<evidence type="ECO:0000256" key="1">
    <source>
        <dbReference type="ARBA" id="ARBA00004251"/>
    </source>
</evidence>
<keyword evidence="9" id="KW-1015">Disulfide bond</keyword>
<evidence type="ECO:0000256" key="3">
    <source>
        <dbReference type="ARBA" id="ARBA00022692"/>
    </source>
</evidence>
<comment type="subcellular location">
    <subcellularLocation>
        <location evidence="1">Cell membrane</location>
        <topology evidence="1">Single-pass type I membrane protein</topology>
    </subcellularLocation>
</comment>
<comment type="caution">
    <text evidence="15">The sequence shown here is derived from an EMBL/GenBank/DDBJ whole genome shotgun (WGS) entry which is preliminary data.</text>
</comment>
<dbReference type="CDD" id="cd00063">
    <property type="entry name" value="FN3"/>
    <property type="match status" value="1"/>
</dbReference>
<keyword evidence="10" id="KW-0325">Glycoprotein</keyword>
<dbReference type="GO" id="GO:0007155">
    <property type="term" value="P:cell adhesion"/>
    <property type="evidence" value="ECO:0007669"/>
    <property type="project" value="UniProtKB-KW"/>
</dbReference>
<dbReference type="SUPFAM" id="SSF48726">
    <property type="entry name" value="Immunoglobulin"/>
    <property type="match status" value="5"/>
</dbReference>
<dbReference type="Pfam" id="PF13927">
    <property type="entry name" value="Ig_3"/>
    <property type="match status" value="1"/>
</dbReference>
<evidence type="ECO:0000256" key="5">
    <source>
        <dbReference type="ARBA" id="ARBA00022737"/>
    </source>
</evidence>
<dbReference type="SUPFAM" id="SSF49265">
    <property type="entry name" value="Fibronectin type III"/>
    <property type="match status" value="1"/>
</dbReference>
<dbReference type="InterPro" id="IPR036179">
    <property type="entry name" value="Ig-like_dom_sf"/>
</dbReference>
<protein>
    <recommendedName>
        <fullName evidence="14">Ig-like domain-containing protein</fullName>
    </recommendedName>
</protein>
<feature type="domain" description="Ig-like" evidence="14">
    <location>
        <begin position="6"/>
        <end position="97"/>
    </location>
</feature>
<name>A0AAN8ME79_9TELE</name>
<dbReference type="PANTHER" id="PTHR12231:SF231">
    <property type="entry name" value="NEURAL CELL ADHESION MOLECULE 2"/>
    <property type="match status" value="1"/>
</dbReference>
<feature type="region of interest" description="Disordered" evidence="12">
    <location>
        <begin position="668"/>
        <end position="702"/>
    </location>
</feature>
<evidence type="ECO:0000256" key="10">
    <source>
        <dbReference type="ARBA" id="ARBA00023180"/>
    </source>
</evidence>
<dbReference type="AlphaFoldDB" id="A0AAN8ME79"/>
<dbReference type="PRINTS" id="PR01838">
    <property type="entry name" value="NCAMFAMILY"/>
</dbReference>
<keyword evidence="6" id="KW-0130">Cell adhesion</keyword>
<dbReference type="CDD" id="cd00096">
    <property type="entry name" value="Ig"/>
    <property type="match status" value="2"/>
</dbReference>
<dbReference type="Proteomes" id="UP001356427">
    <property type="component" value="Unassembled WGS sequence"/>
</dbReference>
<dbReference type="GO" id="GO:0043005">
    <property type="term" value="C:neuron projection"/>
    <property type="evidence" value="ECO:0007669"/>
    <property type="project" value="TreeGrafter"/>
</dbReference>
<dbReference type="SMART" id="SM00409">
    <property type="entry name" value="IG"/>
    <property type="match status" value="5"/>
</dbReference>
<dbReference type="PROSITE" id="PS50835">
    <property type="entry name" value="IG_LIKE"/>
    <property type="match status" value="5"/>
</dbReference>
<feature type="compositionally biased region" description="Basic and acidic residues" evidence="12">
    <location>
        <begin position="688"/>
        <end position="702"/>
    </location>
</feature>
<keyword evidence="8 13" id="KW-0472">Membrane</keyword>
<dbReference type="FunFam" id="2.60.40.10:FF:000528">
    <property type="entry name" value="Neural cell adhesion molecule 2"/>
    <property type="match status" value="1"/>
</dbReference>
<evidence type="ECO:0000259" key="14">
    <source>
        <dbReference type="PROSITE" id="PS50835"/>
    </source>
</evidence>
<dbReference type="FunFam" id="2.60.40.10:FF:000086">
    <property type="entry name" value="Neural cell adhesion molecule 1"/>
    <property type="match status" value="1"/>
</dbReference>
<dbReference type="FunFam" id="2.60.40.10:FF:000032">
    <property type="entry name" value="palladin isoform X1"/>
    <property type="match status" value="1"/>
</dbReference>
<dbReference type="Pfam" id="PF07679">
    <property type="entry name" value="I-set"/>
    <property type="match status" value="4"/>
</dbReference>
<feature type="compositionally biased region" description="Basic and acidic residues" evidence="12">
    <location>
        <begin position="668"/>
        <end position="681"/>
    </location>
</feature>
<evidence type="ECO:0000313" key="16">
    <source>
        <dbReference type="Proteomes" id="UP001356427"/>
    </source>
</evidence>
<feature type="domain" description="Ig-like" evidence="14">
    <location>
        <begin position="397"/>
        <end position="487"/>
    </location>
</feature>
<dbReference type="InterPro" id="IPR003598">
    <property type="entry name" value="Ig_sub2"/>
</dbReference>
<dbReference type="Gene3D" id="2.60.40.10">
    <property type="entry name" value="Immunoglobulins"/>
    <property type="match status" value="6"/>
</dbReference>
<evidence type="ECO:0000256" key="13">
    <source>
        <dbReference type="SAM" id="Phobius"/>
    </source>
</evidence>
<evidence type="ECO:0000256" key="6">
    <source>
        <dbReference type="ARBA" id="ARBA00022889"/>
    </source>
</evidence>
<organism evidence="15 16">
    <name type="scientific">Coregonus suidteri</name>
    <dbReference type="NCBI Taxonomy" id="861788"/>
    <lineage>
        <taxon>Eukaryota</taxon>
        <taxon>Metazoa</taxon>
        <taxon>Chordata</taxon>
        <taxon>Craniata</taxon>
        <taxon>Vertebrata</taxon>
        <taxon>Euteleostomi</taxon>
        <taxon>Actinopterygii</taxon>
        <taxon>Neopterygii</taxon>
        <taxon>Teleostei</taxon>
        <taxon>Protacanthopterygii</taxon>
        <taxon>Salmoniformes</taxon>
        <taxon>Salmonidae</taxon>
        <taxon>Coregoninae</taxon>
        <taxon>Coregonus</taxon>
    </lineage>
</organism>
<evidence type="ECO:0000256" key="11">
    <source>
        <dbReference type="ARBA" id="ARBA00023319"/>
    </source>
</evidence>
<keyword evidence="2" id="KW-1003">Cell membrane</keyword>
<feature type="transmembrane region" description="Helical" evidence="13">
    <location>
        <begin position="594"/>
        <end position="616"/>
    </location>
</feature>